<evidence type="ECO:0000256" key="2">
    <source>
        <dbReference type="SAM" id="Phobius"/>
    </source>
</evidence>
<evidence type="ECO:0000313" key="4">
    <source>
        <dbReference type="Proteomes" id="UP000002866"/>
    </source>
</evidence>
<dbReference type="HOGENOM" id="CLU_330681_0_0_1"/>
<proteinExistence type="predicted"/>
<dbReference type="AlphaFoldDB" id="I2H2K3"/>
<dbReference type="KEGG" id="tbl:TBLA_0D00970"/>
<feature type="region of interest" description="Disordered" evidence="1">
    <location>
        <begin position="411"/>
        <end position="466"/>
    </location>
</feature>
<feature type="compositionally biased region" description="Polar residues" evidence="1">
    <location>
        <begin position="411"/>
        <end position="458"/>
    </location>
</feature>
<keyword evidence="2" id="KW-1133">Transmembrane helix</keyword>
<name>I2H2K3_HENB6</name>
<keyword evidence="2" id="KW-0472">Membrane</keyword>
<gene>
    <name evidence="3" type="primary">TBLA0D00970</name>
    <name evidence="3" type="ORF">TBLA_0D00970</name>
</gene>
<dbReference type="Proteomes" id="UP000002866">
    <property type="component" value="Chromosome 4"/>
</dbReference>
<organism evidence="3 4">
    <name type="scientific">Henningerozyma blattae (strain ATCC 34711 / CBS 6284 / DSM 70876 / NBRC 10599 / NRRL Y-10934 / UCD 77-7)</name>
    <name type="common">Yeast</name>
    <name type="synonym">Tetrapisispora blattae</name>
    <dbReference type="NCBI Taxonomy" id="1071380"/>
    <lineage>
        <taxon>Eukaryota</taxon>
        <taxon>Fungi</taxon>
        <taxon>Dikarya</taxon>
        <taxon>Ascomycota</taxon>
        <taxon>Saccharomycotina</taxon>
        <taxon>Saccharomycetes</taxon>
        <taxon>Saccharomycetales</taxon>
        <taxon>Saccharomycetaceae</taxon>
        <taxon>Henningerozyma</taxon>
    </lineage>
</organism>
<feature type="transmembrane region" description="Helical" evidence="2">
    <location>
        <begin position="14"/>
        <end position="37"/>
    </location>
</feature>
<dbReference type="GeneID" id="14495588"/>
<dbReference type="InParanoid" id="I2H2K3"/>
<feature type="transmembrane region" description="Helical" evidence="2">
    <location>
        <begin position="146"/>
        <end position="165"/>
    </location>
</feature>
<evidence type="ECO:0000256" key="1">
    <source>
        <dbReference type="SAM" id="MobiDB-lite"/>
    </source>
</evidence>
<reference evidence="3 4" key="1">
    <citation type="journal article" date="2011" name="Proc. Natl. Acad. Sci. U.S.A.">
        <title>Evolutionary erosion of yeast sex chromosomes by mating-type switching accidents.</title>
        <authorList>
            <person name="Gordon J.L."/>
            <person name="Armisen D."/>
            <person name="Proux-Wera E."/>
            <person name="Oheigeartaigh S.S."/>
            <person name="Byrne K.P."/>
            <person name="Wolfe K.H."/>
        </authorList>
    </citation>
    <scope>NUCLEOTIDE SEQUENCE [LARGE SCALE GENOMIC DNA]</scope>
    <source>
        <strain evidence="4">ATCC 34711 / CBS 6284 / DSM 70876 / NBRC 10599 / NRRL Y-10934 / UCD 77-7</strain>
    </source>
</reference>
<sequence>MISGTAAIFPEAKLIFWLKWGVFLIILFRLVANLFFFEYNNAIRLILYPSTLTSSFYFNTDLKLLKNDTIRSIKDISQKVFTECIENHLNLVNNSSTATNYHVKESFNKNNIYNIIGICFLQSKGVTTDMMKNTSSNPTKTKKFKLLMFCMLFASILPLLEYIYFKITKIKNEVSFKKEIKQKKEDKSQLQMESTSRNVELDGIFKEPDLSKIKTVIDTQNERETENLPQNLKKQNIGLESTNSKKHVKTFKDKSINSKSELNFSLASDNRQRSNENSVFNITQSIPPQHFLPSNFVSKMSNLSTSSKPTMVAEKKQLVNPFLSKVNPPAGLTNSKKEKKIKYSYQELFKIQAIVSVNTSEKKNNELKTKYYDQIFDGSQSKFDFETFYNECIKGKVEYISINEDSSLYFQGDSNNNNYVSDNTTSKNEMGGNSFNRNTSSQIKNPSPIDQPQYSRPGQFNKDLDLEPDKFQNTENIQCSNFSVHPNIVENPSNILSPNKTEGEVPSTYTMQEKTEILCYEDNHINNNQSVNNTTSVRLDFEKAPERDSSSKKDISFEPLCSVNKTTHQVYSEKSLNPGYQSNIQGNLSNKNSVAQEMPQTELDDRSNDKINKEKKYIVGIKPKQQKPLISYADIYKNDQMTNFNSKLVKEGGTSDSKPIDNEQLELVEEKTGKNVAYDEQNYFEHGTSNYTVINSTGKNEVEANSIIEDLNSQNITSDEKKKQTEKRIEGEVISSYQNLNCQKNEIKPRFEVYVPRKDFGNSFDLTSETGRLQFKEYIRAKKAKNMKENPVFAPSIKHVKQTQDKQKLFENGNSEIPFLNYPLYISTKQEFSEPAEKPPKKVFIKNVGWVSKSKANELLQNDNETI</sequence>
<protein>
    <submittedName>
        <fullName evidence="3">Uncharacterized protein</fullName>
    </submittedName>
</protein>
<keyword evidence="2" id="KW-0812">Transmembrane</keyword>
<keyword evidence="4" id="KW-1185">Reference proteome</keyword>
<accession>I2H2K3</accession>
<dbReference type="EMBL" id="HE806319">
    <property type="protein sequence ID" value="CCH60605.1"/>
    <property type="molecule type" value="Genomic_DNA"/>
</dbReference>
<dbReference type="RefSeq" id="XP_004180124.1">
    <property type="nucleotide sequence ID" value="XM_004180076.1"/>
</dbReference>
<evidence type="ECO:0000313" key="3">
    <source>
        <dbReference type="EMBL" id="CCH60605.1"/>
    </source>
</evidence>